<evidence type="ECO:0000313" key="2">
    <source>
        <dbReference type="Proteomes" id="UP000050509"/>
    </source>
</evidence>
<dbReference type="AlphaFoldDB" id="A0A0P9D7G8"/>
<keyword evidence="2" id="KW-1185">Reference proteome</keyword>
<evidence type="ECO:0000313" key="1">
    <source>
        <dbReference type="EMBL" id="KPV48508.1"/>
    </source>
</evidence>
<accession>A0A0P9D7G8</accession>
<protein>
    <recommendedName>
        <fullName evidence="3">VWFA domain-containing protein</fullName>
    </recommendedName>
</protein>
<dbReference type="Proteomes" id="UP000050509">
    <property type="component" value="Unassembled WGS sequence"/>
</dbReference>
<proteinExistence type="predicted"/>
<evidence type="ECO:0008006" key="3">
    <source>
        <dbReference type="Google" id="ProtNLM"/>
    </source>
</evidence>
<organism evidence="1 2">
    <name type="scientific">Kouleothrix aurantiaca</name>
    <dbReference type="NCBI Taxonomy" id="186479"/>
    <lineage>
        <taxon>Bacteria</taxon>
        <taxon>Bacillati</taxon>
        <taxon>Chloroflexota</taxon>
        <taxon>Chloroflexia</taxon>
        <taxon>Chloroflexales</taxon>
        <taxon>Roseiflexineae</taxon>
        <taxon>Roseiflexaceae</taxon>
        <taxon>Kouleothrix</taxon>
    </lineage>
</organism>
<dbReference type="EMBL" id="LJCR01002596">
    <property type="protein sequence ID" value="KPV48508.1"/>
    <property type="molecule type" value="Genomic_DNA"/>
</dbReference>
<gene>
    <name evidence="1" type="ORF">SE17_37690</name>
</gene>
<sequence>MGYSDWSDAAFQSRQSQRKATKQTAFTYDAQVRASGVAQAHPDMNPHGATRASRDSAAHPDSVAIAVAFDVTGSMGSVPRVLQTKLGALMRVLIQKGYVADPQVLFGAVGDAYCDRVPLQIGQFESGLEMDDDLGKIYLEGGGGGQVHETYELALYFMARHTKIDCYEQRGHRGYLFTIGDEKPYGAVSKQQVREFIGDTIERDIPVARIVAEVQERYEYFH</sequence>
<name>A0A0P9D7G8_9CHLR</name>
<feature type="non-terminal residue" evidence="1">
    <location>
        <position position="222"/>
    </location>
</feature>
<reference evidence="1 2" key="1">
    <citation type="submission" date="2015-09" db="EMBL/GenBank/DDBJ databases">
        <title>Draft genome sequence of Kouleothrix aurantiaca JCM 19913.</title>
        <authorList>
            <person name="Hemp J."/>
        </authorList>
    </citation>
    <scope>NUCLEOTIDE SEQUENCE [LARGE SCALE GENOMIC DNA]</scope>
    <source>
        <strain evidence="1 2">COM-B</strain>
    </source>
</reference>
<comment type="caution">
    <text evidence="1">The sequence shown here is derived from an EMBL/GenBank/DDBJ whole genome shotgun (WGS) entry which is preliminary data.</text>
</comment>